<evidence type="ECO:0000313" key="6">
    <source>
        <dbReference type="EMBL" id="VVC89060.1"/>
    </source>
</evidence>
<evidence type="ECO:0000313" key="7">
    <source>
        <dbReference type="Proteomes" id="UP000324832"/>
    </source>
</evidence>
<dbReference type="InterPro" id="IPR000504">
    <property type="entry name" value="RRM_dom"/>
</dbReference>
<dbReference type="SUPFAM" id="SSF54928">
    <property type="entry name" value="RNA-binding domain, RBD"/>
    <property type="match status" value="2"/>
</dbReference>
<dbReference type="GO" id="GO:0003723">
    <property type="term" value="F:RNA binding"/>
    <property type="evidence" value="ECO:0007669"/>
    <property type="project" value="UniProtKB-UniRule"/>
</dbReference>
<proteinExistence type="predicted"/>
<keyword evidence="7" id="KW-1185">Reference proteome</keyword>
<dbReference type="PROSITE" id="PS50102">
    <property type="entry name" value="RRM"/>
    <property type="match status" value="1"/>
</dbReference>
<dbReference type="Proteomes" id="UP000324832">
    <property type="component" value="Unassembled WGS sequence"/>
</dbReference>
<evidence type="ECO:0000259" key="5">
    <source>
        <dbReference type="PROSITE" id="PS50102"/>
    </source>
</evidence>
<keyword evidence="2 4" id="KW-0694">RNA-binding</keyword>
<dbReference type="Pfam" id="PF00076">
    <property type="entry name" value="RRM_1"/>
    <property type="match status" value="1"/>
</dbReference>
<dbReference type="GO" id="GO:0006397">
    <property type="term" value="P:mRNA processing"/>
    <property type="evidence" value="ECO:0007669"/>
    <property type="project" value="UniProtKB-KW"/>
</dbReference>
<organism evidence="6 7">
    <name type="scientific">Leptidea sinapis</name>
    <dbReference type="NCBI Taxonomy" id="189913"/>
    <lineage>
        <taxon>Eukaryota</taxon>
        <taxon>Metazoa</taxon>
        <taxon>Ecdysozoa</taxon>
        <taxon>Arthropoda</taxon>
        <taxon>Hexapoda</taxon>
        <taxon>Insecta</taxon>
        <taxon>Pterygota</taxon>
        <taxon>Neoptera</taxon>
        <taxon>Endopterygota</taxon>
        <taxon>Lepidoptera</taxon>
        <taxon>Glossata</taxon>
        <taxon>Ditrysia</taxon>
        <taxon>Papilionoidea</taxon>
        <taxon>Pieridae</taxon>
        <taxon>Dismorphiinae</taxon>
        <taxon>Leptidea</taxon>
    </lineage>
</organism>
<evidence type="ECO:0000256" key="1">
    <source>
        <dbReference type="ARBA" id="ARBA00022664"/>
    </source>
</evidence>
<dbReference type="PANTHER" id="PTHR23139">
    <property type="entry name" value="RNA-BINDING PROTEIN"/>
    <property type="match status" value="1"/>
</dbReference>
<dbReference type="EMBL" id="FZQP02000448">
    <property type="protein sequence ID" value="VVC89060.1"/>
    <property type="molecule type" value="Genomic_DNA"/>
</dbReference>
<evidence type="ECO:0000256" key="4">
    <source>
        <dbReference type="PROSITE-ProRule" id="PRU00176"/>
    </source>
</evidence>
<dbReference type="CDD" id="cd12231">
    <property type="entry name" value="RRM2_U2AF65"/>
    <property type="match status" value="1"/>
</dbReference>
<gene>
    <name evidence="6" type="ORF">LSINAPIS_LOCUS2279</name>
</gene>
<dbReference type="Gene3D" id="3.30.70.330">
    <property type="match status" value="3"/>
</dbReference>
<dbReference type="SMART" id="SM00360">
    <property type="entry name" value="RRM"/>
    <property type="match status" value="1"/>
</dbReference>
<dbReference type="AlphaFoldDB" id="A0A5E4PSW5"/>
<reference evidence="6 7" key="1">
    <citation type="submission" date="2017-07" db="EMBL/GenBank/DDBJ databases">
        <authorList>
            <person name="Talla V."/>
            <person name="Backstrom N."/>
        </authorList>
    </citation>
    <scope>NUCLEOTIDE SEQUENCE [LARGE SCALE GENOMIC DNA]</scope>
</reference>
<protein>
    <recommendedName>
        <fullName evidence="5">RRM domain-containing protein</fullName>
    </recommendedName>
</protein>
<dbReference type="FunFam" id="3.30.70.330:FF:000097">
    <property type="entry name" value="U2 snRNP auxiliary factor large subunit"/>
    <property type="match status" value="1"/>
</dbReference>
<dbReference type="CDD" id="cd12232">
    <property type="entry name" value="RRM3_U2AF65"/>
    <property type="match status" value="1"/>
</dbReference>
<dbReference type="GO" id="GO:0008380">
    <property type="term" value="P:RNA splicing"/>
    <property type="evidence" value="ECO:0007669"/>
    <property type="project" value="UniProtKB-KW"/>
</dbReference>
<dbReference type="InterPro" id="IPR035979">
    <property type="entry name" value="RBD_domain_sf"/>
</dbReference>
<feature type="domain" description="RRM" evidence="5">
    <location>
        <begin position="1"/>
        <end position="83"/>
    </location>
</feature>
<keyword evidence="3" id="KW-0508">mRNA splicing</keyword>
<sequence>MLIFKSIGVDFYLIITKIMQVKELLMSFGQLRAFNLVKDSSTGLSKGYAFAEYVDITMTDQAIAGLNGMQLGDKKLIVQRASIGAKNTTLAMTGATPVTLQVAGLTLAGAGPPTEVLCLLNMVTPDELRDEEEYEDILEDIKEECNKYGCVRSIEIPRPIEGVEVPGCGKEIQ</sequence>
<dbReference type="InterPro" id="IPR012677">
    <property type="entry name" value="Nucleotide-bd_a/b_plait_sf"/>
</dbReference>
<name>A0A5E4PSW5_9NEOP</name>
<accession>A0A5E4PSW5</accession>
<keyword evidence="1" id="KW-0507">mRNA processing</keyword>
<evidence type="ECO:0000256" key="3">
    <source>
        <dbReference type="ARBA" id="ARBA00023187"/>
    </source>
</evidence>
<evidence type="ECO:0000256" key="2">
    <source>
        <dbReference type="ARBA" id="ARBA00022884"/>
    </source>
</evidence>